<dbReference type="eggNOG" id="COG0732">
    <property type="taxonomic scope" value="Bacteria"/>
</dbReference>
<dbReference type="GO" id="GO:0003677">
    <property type="term" value="F:DNA binding"/>
    <property type="evidence" value="ECO:0007669"/>
    <property type="project" value="UniProtKB-KW"/>
</dbReference>
<evidence type="ECO:0000313" key="6">
    <source>
        <dbReference type="Proteomes" id="UP000003806"/>
    </source>
</evidence>
<comment type="similarity">
    <text evidence="1">Belongs to the type-I restriction system S methylase family.</text>
</comment>
<dbReference type="SUPFAM" id="SSF116734">
    <property type="entry name" value="DNA methylase specificity domain"/>
    <property type="match status" value="1"/>
</dbReference>
<dbReference type="InterPro" id="IPR000055">
    <property type="entry name" value="Restrct_endonuc_typeI_TRD"/>
</dbReference>
<dbReference type="STRING" id="885272.JonanDRAFT_0731"/>
<organism evidence="5 6">
    <name type="scientific">Jonquetella anthropi DSM 22815</name>
    <dbReference type="NCBI Taxonomy" id="885272"/>
    <lineage>
        <taxon>Bacteria</taxon>
        <taxon>Thermotogati</taxon>
        <taxon>Synergistota</taxon>
        <taxon>Synergistia</taxon>
        <taxon>Synergistales</taxon>
        <taxon>Dethiosulfovibrionaceae</taxon>
        <taxon>Jonquetella</taxon>
    </lineage>
</organism>
<name>H0UKA7_9BACT</name>
<protein>
    <submittedName>
        <fullName evidence="5">Type I restriction modification DNA specificity protein</fullName>
    </submittedName>
</protein>
<sequence>MYYWRLAIFYFLEELGCFANLQEQQCNYVVKNFSETFRASGRLDSEYYQTKYDKLFVQLGRLNSKKLSHLVRIQKSIEPGSAAYMEKGIPFVRVQDLSSQGISEPCIYLDQKSCAEAPRPQKDTILFSKDGTVGIAYKVQENDPEFVTSSAILHLNMKTDEMLPDYLTLMLNSPIVQLQAERDAGGSVINHWKLSEIADVLVPVLSYEQQKEISLLAQSSFRYRTISKQYLEIATRAVEVAIEQNEDAAICYIEDCENLLV</sequence>
<dbReference type="EMBL" id="CM001376">
    <property type="protein sequence ID" value="EHM13116.1"/>
    <property type="molecule type" value="Genomic_DNA"/>
</dbReference>
<dbReference type="HOGENOM" id="CLU_060927_0_0_0"/>
<dbReference type="PANTHER" id="PTHR30408">
    <property type="entry name" value="TYPE-1 RESTRICTION ENZYME ECOKI SPECIFICITY PROTEIN"/>
    <property type="match status" value="1"/>
</dbReference>
<keyword evidence="6" id="KW-1185">Reference proteome</keyword>
<evidence type="ECO:0000256" key="3">
    <source>
        <dbReference type="ARBA" id="ARBA00023125"/>
    </source>
</evidence>
<dbReference type="OrthoDB" id="2234796at2"/>
<evidence type="ECO:0000256" key="1">
    <source>
        <dbReference type="ARBA" id="ARBA00010923"/>
    </source>
</evidence>
<dbReference type="Pfam" id="PF01420">
    <property type="entry name" value="Methylase_S"/>
    <property type="match status" value="1"/>
</dbReference>
<dbReference type="AlphaFoldDB" id="H0UKA7"/>
<gene>
    <name evidence="5" type="ORF">JonanDRAFT_0731</name>
</gene>
<dbReference type="Proteomes" id="UP000003806">
    <property type="component" value="Chromosome"/>
</dbReference>
<reference evidence="5 6" key="1">
    <citation type="submission" date="2011-11" db="EMBL/GenBank/DDBJ databases">
        <title>The Noncontiguous Finished genome of Jonquetella anthropi DSM 22815.</title>
        <authorList>
            <consortium name="US DOE Joint Genome Institute (JGI-PGF)"/>
            <person name="Lucas S."/>
            <person name="Copeland A."/>
            <person name="Lapidus A."/>
            <person name="Glavina del Rio T."/>
            <person name="Dalin E."/>
            <person name="Tice H."/>
            <person name="Bruce D."/>
            <person name="Goodwin L."/>
            <person name="Pitluck S."/>
            <person name="Peters L."/>
            <person name="Mikhailova N."/>
            <person name="Held B."/>
            <person name="Kyrpides N."/>
            <person name="Mavromatis K."/>
            <person name="Ivanova N."/>
            <person name="Markowitz V."/>
            <person name="Cheng J.-F."/>
            <person name="Hugenholtz P."/>
            <person name="Woyke T."/>
            <person name="Wu D."/>
            <person name="Gronow S."/>
            <person name="Wellnitz S."/>
            <person name="Brambilla E."/>
            <person name="Klenk H.-P."/>
            <person name="Eisen J.A."/>
        </authorList>
    </citation>
    <scope>NUCLEOTIDE SEQUENCE [LARGE SCALE GENOMIC DNA]</scope>
    <source>
        <strain evidence="5 6">DSM 22815</strain>
    </source>
</reference>
<dbReference type="Gene3D" id="3.90.220.20">
    <property type="entry name" value="DNA methylase specificity domains"/>
    <property type="match status" value="1"/>
</dbReference>
<dbReference type="InterPro" id="IPR044946">
    <property type="entry name" value="Restrct_endonuc_typeI_TRD_sf"/>
</dbReference>
<proteinExistence type="inferred from homology"/>
<evidence type="ECO:0000313" key="5">
    <source>
        <dbReference type="EMBL" id="EHM13116.1"/>
    </source>
</evidence>
<evidence type="ECO:0000259" key="4">
    <source>
        <dbReference type="Pfam" id="PF01420"/>
    </source>
</evidence>
<feature type="domain" description="Type I restriction modification DNA specificity" evidence="4">
    <location>
        <begin position="82"/>
        <end position="213"/>
    </location>
</feature>
<dbReference type="RefSeq" id="WP_008522814.1">
    <property type="nucleotide sequence ID" value="NZ_CM001376.1"/>
</dbReference>
<dbReference type="GO" id="GO:0009307">
    <property type="term" value="P:DNA restriction-modification system"/>
    <property type="evidence" value="ECO:0007669"/>
    <property type="project" value="UniProtKB-KW"/>
</dbReference>
<keyword evidence="2" id="KW-0680">Restriction system</keyword>
<dbReference type="PANTHER" id="PTHR30408:SF12">
    <property type="entry name" value="TYPE I RESTRICTION ENZYME MJAVIII SPECIFICITY SUBUNIT"/>
    <property type="match status" value="1"/>
</dbReference>
<accession>H0UKA7</accession>
<evidence type="ECO:0000256" key="2">
    <source>
        <dbReference type="ARBA" id="ARBA00022747"/>
    </source>
</evidence>
<dbReference type="InterPro" id="IPR052021">
    <property type="entry name" value="Type-I_RS_S_subunit"/>
</dbReference>
<keyword evidence="3" id="KW-0238">DNA-binding</keyword>